<dbReference type="EMBL" id="GG666512">
    <property type="protein sequence ID" value="EEN60496.1"/>
    <property type="molecule type" value="Genomic_DNA"/>
</dbReference>
<feature type="region of interest" description="Disordered" evidence="1">
    <location>
        <begin position="183"/>
        <end position="202"/>
    </location>
</feature>
<protein>
    <submittedName>
        <fullName evidence="3">Uncharacterized protein</fullName>
    </submittedName>
</protein>
<feature type="compositionally biased region" description="Basic and acidic residues" evidence="1">
    <location>
        <begin position="158"/>
        <end position="168"/>
    </location>
</feature>
<dbReference type="InParanoid" id="C3YH25"/>
<keyword evidence="2" id="KW-0472">Membrane</keyword>
<reference evidence="3" key="1">
    <citation type="journal article" date="2008" name="Nature">
        <title>The amphioxus genome and the evolution of the chordate karyotype.</title>
        <authorList>
            <consortium name="US DOE Joint Genome Institute (JGI-PGF)"/>
            <person name="Putnam N.H."/>
            <person name="Butts T."/>
            <person name="Ferrier D.E.K."/>
            <person name="Furlong R.F."/>
            <person name="Hellsten U."/>
            <person name="Kawashima T."/>
            <person name="Robinson-Rechavi M."/>
            <person name="Shoguchi E."/>
            <person name="Terry A."/>
            <person name="Yu J.-K."/>
            <person name="Benito-Gutierrez E.L."/>
            <person name="Dubchak I."/>
            <person name="Garcia-Fernandez J."/>
            <person name="Gibson-Brown J.J."/>
            <person name="Grigoriev I.V."/>
            <person name="Horton A.C."/>
            <person name="de Jong P.J."/>
            <person name="Jurka J."/>
            <person name="Kapitonov V.V."/>
            <person name="Kohara Y."/>
            <person name="Kuroki Y."/>
            <person name="Lindquist E."/>
            <person name="Lucas S."/>
            <person name="Osoegawa K."/>
            <person name="Pennacchio L.A."/>
            <person name="Salamov A.A."/>
            <person name="Satou Y."/>
            <person name="Sauka-Spengler T."/>
            <person name="Schmutz J."/>
            <person name="Shin-I T."/>
            <person name="Toyoda A."/>
            <person name="Bronner-Fraser M."/>
            <person name="Fujiyama A."/>
            <person name="Holland L.Z."/>
            <person name="Holland P.W.H."/>
            <person name="Satoh N."/>
            <person name="Rokhsar D.S."/>
        </authorList>
    </citation>
    <scope>NUCLEOTIDE SEQUENCE [LARGE SCALE GENOMIC DNA]</scope>
    <source>
        <strain evidence="3">S238N-H82</strain>
        <tissue evidence="3">Testes</tissue>
    </source>
</reference>
<proteinExistence type="predicted"/>
<feature type="compositionally biased region" description="Basic and acidic residues" evidence="1">
    <location>
        <begin position="27"/>
        <end position="39"/>
    </location>
</feature>
<dbReference type="PANTHER" id="PTHR14680">
    <property type="entry name" value="SI:DKEY-126G1.9-RELATED"/>
    <property type="match status" value="1"/>
</dbReference>
<name>C3YH25_BRAFL</name>
<feature type="region of interest" description="Disordered" evidence="1">
    <location>
        <begin position="210"/>
        <end position="237"/>
    </location>
</feature>
<keyword evidence="2" id="KW-0812">Transmembrane</keyword>
<accession>C3YH25</accession>
<feature type="compositionally biased region" description="Polar residues" evidence="1">
    <location>
        <begin position="191"/>
        <end position="202"/>
    </location>
</feature>
<dbReference type="PANTHER" id="PTHR14680:SF1">
    <property type="entry name" value="REQUIRED FOR DRUG-INDUCED DEATH PROTEIN 1"/>
    <property type="match status" value="1"/>
</dbReference>
<feature type="region of interest" description="Disordered" evidence="1">
    <location>
        <begin position="22"/>
        <end position="46"/>
    </location>
</feature>
<dbReference type="AlphaFoldDB" id="C3YH25"/>
<gene>
    <name evidence="3" type="ORF">BRAFLDRAFT_79214</name>
</gene>
<feature type="region of interest" description="Disordered" evidence="1">
    <location>
        <begin position="64"/>
        <end position="175"/>
    </location>
</feature>
<evidence type="ECO:0000256" key="1">
    <source>
        <dbReference type="SAM" id="MobiDB-lite"/>
    </source>
</evidence>
<sequence length="322" mass="36495">MASKQGKKAKFKVRNLFSKNKYKKFSRSKERLPRGKESDESLTTLRDDVVEENEELNFDLKTSHTTVVKKSQQQKRRSVRLDVGDLLYGGQGDRETEPSSSGHTGTDSRREEGTRPGEEQDSDLPLVTNDDEETFLSDDKTIKTVFSAEINPDSGVGEDAKRGEKENDSSSDAETVEKVFLAEVHTDRNTENGTQSDENVMNSANIDVTGNFTPPEERAPSLSKKVEGKSKKKRKKVTFSPTSTKYIQLEASRETLDIYVVEEQTIKKKKSKKKKIRKRIRKAARLSWRYLVAGFQNMTLATPFYVTTTTMEGMYMPRPSNP</sequence>
<feature type="transmembrane region" description="Helical" evidence="2">
    <location>
        <begin position="286"/>
        <end position="306"/>
    </location>
</feature>
<organism>
    <name type="scientific">Branchiostoma floridae</name>
    <name type="common">Florida lancelet</name>
    <name type="synonym">Amphioxus</name>
    <dbReference type="NCBI Taxonomy" id="7739"/>
    <lineage>
        <taxon>Eukaryota</taxon>
        <taxon>Metazoa</taxon>
        <taxon>Chordata</taxon>
        <taxon>Cephalochordata</taxon>
        <taxon>Leptocardii</taxon>
        <taxon>Amphioxiformes</taxon>
        <taxon>Branchiostomatidae</taxon>
        <taxon>Branchiostoma</taxon>
    </lineage>
</organism>
<evidence type="ECO:0000256" key="2">
    <source>
        <dbReference type="SAM" id="Phobius"/>
    </source>
</evidence>
<evidence type="ECO:0000313" key="3">
    <source>
        <dbReference type="EMBL" id="EEN60496.1"/>
    </source>
</evidence>
<feature type="compositionally biased region" description="Basic and acidic residues" evidence="1">
    <location>
        <begin position="215"/>
        <end position="229"/>
    </location>
</feature>
<feature type="compositionally biased region" description="Basic and acidic residues" evidence="1">
    <location>
        <begin position="106"/>
        <end position="118"/>
    </location>
</feature>
<dbReference type="Pfam" id="PF15828">
    <property type="entry name" value="RDD1"/>
    <property type="match status" value="1"/>
</dbReference>
<dbReference type="InterPro" id="IPR031667">
    <property type="entry name" value="RDD1"/>
</dbReference>
<keyword evidence="2" id="KW-1133">Transmembrane helix</keyword>